<accession>A0A176WN58</accession>
<reference evidence="2" key="1">
    <citation type="submission" date="2016-03" db="EMBL/GenBank/DDBJ databases">
        <title>Mechanisms controlling the formation of the plant cell surface in tip-growing cells are functionally conserved among land plants.</title>
        <authorList>
            <person name="Honkanen S."/>
            <person name="Jones V.A."/>
            <person name="Morieri G."/>
            <person name="Champion C."/>
            <person name="Hetherington A.J."/>
            <person name="Kelly S."/>
            <person name="Saint-Marcoux D."/>
            <person name="Proust H."/>
            <person name="Prescott H."/>
            <person name="Dolan L."/>
        </authorList>
    </citation>
    <scope>NUCLEOTIDE SEQUENCE [LARGE SCALE GENOMIC DNA]</scope>
    <source>
        <tissue evidence="2">Whole gametophyte</tissue>
    </source>
</reference>
<organism evidence="2 3">
    <name type="scientific">Marchantia polymorpha subsp. ruderalis</name>
    <dbReference type="NCBI Taxonomy" id="1480154"/>
    <lineage>
        <taxon>Eukaryota</taxon>
        <taxon>Viridiplantae</taxon>
        <taxon>Streptophyta</taxon>
        <taxon>Embryophyta</taxon>
        <taxon>Marchantiophyta</taxon>
        <taxon>Marchantiopsida</taxon>
        <taxon>Marchantiidae</taxon>
        <taxon>Marchantiales</taxon>
        <taxon>Marchantiaceae</taxon>
        <taxon>Marchantia</taxon>
    </lineage>
</organism>
<feature type="region of interest" description="Disordered" evidence="1">
    <location>
        <begin position="38"/>
        <end position="58"/>
    </location>
</feature>
<proteinExistence type="predicted"/>
<dbReference type="AlphaFoldDB" id="A0A176WN58"/>
<gene>
    <name evidence="2" type="ORF">AXG93_1487s1240</name>
</gene>
<evidence type="ECO:0000256" key="1">
    <source>
        <dbReference type="SAM" id="MobiDB-lite"/>
    </source>
</evidence>
<dbReference type="Proteomes" id="UP000077202">
    <property type="component" value="Unassembled WGS sequence"/>
</dbReference>
<name>A0A176WN58_MARPO</name>
<keyword evidence="3" id="KW-1185">Reference proteome</keyword>
<feature type="compositionally biased region" description="Basic and acidic residues" evidence="1">
    <location>
        <begin position="38"/>
        <end position="47"/>
    </location>
</feature>
<protein>
    <submittedName>
        <fullName evidence="2">Uncharacterized protein</fullName>
    </submittedName>
</protein>
<evidence type="ECO:0000313" key="2">
    <source>
        <dbReference type="EMBL" id="OAE34578.1"/>
    </source>
</evidence>
<sequence>MKTTLRRTAKVLAVSLDTKEDLVALKKIIERTVEDAVEKRVDHKSEGTAEPGDGGKVLVTSEEARLEASRIVYNAKTLKVDELTASSKKKEQEYAHELAANAKKLADCEAASISDLELIEKLETQCIELMSQRTQAEEQ</sequence>
<comment type="caution">
    <text evidence="2">The sequence shown here is derived from an EMBL/GenBank/DDBJ whole genome shotgun (WGS) entry which is preliminary data.</text>
</comment>
<dbReference type="EMBL" id="LVLJ01000379">
    <property type="protein sequence ID" value="OAE34578.1"/>
    <property type="molecule type" value="Genomic_DNA"/>
</dbReference>
<evidence type="ECO:0000313" key="3">
    <source>
        <dbReference type="Proteomes" id="UP000077202"/>
    </source>
</evidence>